<reference evidence="1 2" key="1">
    <citation type="journal article" date="2018" name="Front. Plant Sci.">
        <title>Red Clover (Trifolium pratense) and Zigzag Clover (T. medium) - A Picture of Genomic Similarities and Differences.</title>
        <authorList>
            <person name="Dluhosova J."/>
            <person name="Istvanek J."/>
            <person name="Nedelnik J."/>
            <person name="Repkova J."/>
        </authorList>
    </citation>
    <scope>NUCLEOTIDE SEQUENCE [LARGE SCALE GENOMIC DNA]</scope>
    <source>
        <strain evidence="2">cv. 10/8</strain>
        <tissue evidence="1">Leaf</tissue>
    </source>
</reference>
<proteinExistence type="predicted"/>
<feature type="non-terminal residue" evidence="1">
    <location>
        <position position="1"/>
    </location>
</feature>
<accession>A0A392U2A9</accession>
<evidence type="ECO:0000313" key="1">
    <source>
        <dbReference type="EMBL" id="MCI67571.1"/>
    </source>
</evidence>
<dbReference type="Proteomes" id="UP000265520">
    <property type="component" value="Unassembled WGS sequence"/>
</dbReference>
<comment type="caution">
    <text evidence="1">The sequence shown here is derived from an EMBL/GenBank/DDBJ whole genome shotgun (WGS) entry which is preliminary data.</text>
</comment>
<keyword evidence="2" id="KW-1185">Reference proteome</keyword>
<name>A0A392U2A9_9FABA</name>
<dbReference type="EMBL" id="LXQA010719697">
    <property type="protein sequence ID" value="MCI67571.1"/>
    <property type="molecule type" value="Genomic_DNA"/>
</dbReference>
<sequence>QLESEVSAQAKILGMREAELLAAKEQVLTNLS</sequence>
<protein>
    <submittedName>
        <fullName evidence="1">Uncharacterized protein</fullName>
    </submittedName>
</protein>
<organism evidence="1 2">
    <name type="scientific">Trifolium medium</name>
    <dbReference type="NCBI Taxonomy" id="97028"/>
    <lineage>
        <taxon>Eukaryota</taxon>
        <taxon>Viridiplantae</taxon>
        <taxon>Streptophyta</taxon>
        <taxon>Embryophyta</taxon>
        <taxon>Tracheophyta</taxon>
        <taxon>Spermatophyta</taxon>
        <taxon>Magnoliopsida</taxon>
        <taxon>eudicotyledons</taxon>
        <taxon>Gunneridae</taxon>
        <taxon>Pentapetalae</taxon>
        <taxon>rosids</taxon>
        <taxon>fabids</taxon>
        <taxon>Fabales</taxon>
        <taxon>Fabaceae</taxon>
        <taxon>Papilionoideae</taxon>
        <taxon>50 kb inversion clade</taxon>
        <taxon>NPAAA clade</taxon>
        <taxon>Hologalegina</taxon>
        <taxon>IRL clade</taxon>
        <taxon>Trifolieae</taxon>
        <taxon>Trifolium</taxon>
    </lineage>
</organism>
<dbReference type="AlphaFoldDB" id="A0A392U2A9"/>
<evidence type="ECO:0000313" key="2">
    <source>
        <dbReference type="Proteomes" id="UP000265520"/>
    </source>
</evidence>